<name>A0A0E0L9M4_ORYPU</name>
<dbReference type="Gramene" id="OPUNC06G07970.3">
    <property type="protein sequence ID" value="OPUNC06G07970.3"/>
    <property type="gene ID" value="OPUNC06G07970"/>
</dbReference>
<accession>A0A0E0L9M4</accession>
<evidence type="ECO:0000313" key="4">
    <source>
        <dbReference type="Proteomes" id="UP000026962"/>
    </source>
</evidence>
<feature type="transmembrane region" description="Helical" evidence="2">
    <location>
        <begin position="129"/>
        <end position="148"/>
    </location>
</feature>
<keyword evidence="2" id="KW-0812">Transmembrane</keyword>
<keyword evidence="2" id="KW-0472">Membrane</keyword>
<organism evidence="3">
    <name type="scientific">Oryza punctata</name>
    <name type="common">Red rice</name>
    <dbReference type="NCBI Taxonomy" id="4537"/>
    <lineage>
        <taxon>Eukaryota</taxon>
        <taxon>Viridiplantae</taxon>
        <taxon>Streptophyta</taxon>
        <taxon>Embryophyta</taxon>
        <taxon>Tracheophyta</taxon>
        <taxon>Spermatophyta</taxon>
        <taxon>Magnoliopsida</taxon>
        <taxon>Liliopsida</taxon>
        <taxon>Poales</taxon>
        <taxon>Poaceae</taxon>
        <taxon>BOP clade</taxon>
        <taxon>Oryzoideae</taxon>
        <taxon>Oryzeae</taxon>
        <taxon>Oryzinae</taxon>
        <taxon>Oryza</taxon>
    </lineage>
</organism>
<evidence type="ECO:0000256" key="2">
    <source>
        <dbReference type="SAM" id="Phobius"/>
    </source>
</evidence>
<dbReference type="Proteomes" id="UP000026962">
    <property type="component" value="Chromosome 6"/>
</dbReference>
<proteinExistence type="predicted"/>
<dbReference type="AlphaFoldDB" id="A0A0E0L9M4"/>
<evidence type="ECO:0000256" key="1">
    <source>
        <dbReference type="SAM" id="MobiDB-lite"/>
    </source>
</evidence>
<sequence>MRGRAHPVSSVTHPPTRPNPTGHGVAGAESKNQGEIHPAGGRNWLVGWSVAWSRGPEASLVFLLLLPPSGPGERPASSAASAQSFKFPCASAPSSHHHRYHHLLPAPGWVPPRAASWSARQRRTRFRRVRCGGVEVVSGLAWLGYGYFRMNTY</sequence>
<dbReference type="HOGENOM" id="CLU_1716214_0_0_1"/>
<keyword evidence="2" id="KW-1133">Transmembrane helix</keyword>
<evidence type="ECO:0000313" key="3">
    <source>
        <dbReference type="EnsemblPlants" id="OPUNC06G07970.3"/>
    </source>
</evidence>
<keyword evidence="4" id="KW-1185">Reference proteome</keyword>
<protein>
    <submittedName>
        <fullName evidence="3">Uncharacterized protein</fullName>
    </submittedName>
</protein>
<dbReference type="EnsemblPlants" id="OPUNC06G07970.3">
    <property type="protein sequence ID" value="OPUNC06G07970.3"/>
    <property type="gene ID" value="OPUNC06G07970"/>
</dbReference>
<reference evidence="3" key="2">
    <citation type="submission" date="2018-05" db="EMBL/GenBank/DDBJ databases">
        <title>OpunRS2 (Oryza punctata Reference Sequence Version 2).</title>
        <authorList>
            <person name="Zhang J."/>
            <person name="Kudrna D."/>
            <person name="Lee S."/>
            <person name="Talag J."/>
            <person name="Welchert J."/>
            <person name="Wing R.A."/>
        </authorList>
    </citation>
    <scope>NUCLEOTIDE SEQUENCE [LARGE SCALE GENOMIC DNA]</scope>
</reference>
<feature type="region of interest" description="Disordered" evidence="1">
    <location>
        <begin position="1"/>
        <end position="33"/>
    </location>
</feature>
<reference evidence="3" key="1">
    <citation type="submission" date="2015-04" db="UniProtKB">
        <authorList>
            <consortium name="EnsemblPlants"/>
        </authorList>
    </citation>
    <scope>IDENTIFICATION</scope>
</reference>